<dbReference type="PANTHER" id="PTHR19288:SF93">
    <property type="entry name" value="FI11325P-RELATED"/>
    <property type="match status" value="1"/>
</dbReference>
<keyword evidence="5" id="KW-0460">Magnesium</keyword>
<dbReference type="NCBIfam" id="TIGR01452">
    <property type="entry name" value="PGP_euk"/>
    <property type="match status" value="1"/>
</dbReference>
<dbReference type="SUPFAM" id="SSF56784">
    <property type="entry name" value="HAD-like"/>
    <property type="match status" value="1"/>
</dbReference>
<feature type="binding site" evidence="5">
    <location>
        <position position="247"/>
    </location>
    <ligand>
        <name>Mg(2+)</name>
        <dbReference type="ChEBI" id="CHEBI:18420"/>
    </ligand>
</feature>
<dbReference type="PIRSF" id="PIRSF000915">
    <property type="entry name" value="PGP-type_phosphatase"/>
    <property type="match status" value="1"/>
</dbReference>
<gene>
    <name evidence="7" type="primary">LOC108012700</name>
</gene>
<keyword evidence="1 2" id="KW-0378">Hydrolase</keyword>
<dbReference type="GO" id="GO:0005737">
    <property type="term" value="C:cytoplasm"/>
    <property type="evidence" value="ECO:0007669"/>
    <property type="project" value="TreeGrafter"/>
</dbReference>
<accession>A0AB39ZDS2</accession>
<evidence type="ECO:0000256" key="5">
    <source>
        <dbReference type="PIRSR" id="PIRSR000915-3"/>
    </source>
</evidence>
<evidence type="ECO:0000313" key="6">
    <source>
        <dbReference type="Proteomes" id="UP001652628"/>
    </source>
</evidence>
<dbReference type="AlphaFoldDB" id="A0AB39ZDS2"/>
<dbReference type="InterPro" id="IPR006349">
    <property type="entry name" value="PGP_euk"/>
</dbReference>
<dbReference type="Pfam" id="PF13344">
    <property type="entry name" value="Hydrolase_6"/>
    <property type="match status" value="1"/>
</dbReference>
<dbReference type="NCBIfam" id="TIGR01460">
    <property type="entry name" value="HAD-SF-IIA"/>
    <property type="match status" value="1"/>
</dbReference>
<protein>
    <submittedName>
        <fullName evidence="7">Chronophin</fullName>
    </submittedName>
</protein>
<feature type="binding site" evidence="4">
    <location>
        <position position="222"/>
    </location>
    <ligand>
        <name>substrate</name>
    </ligand>
</feature>
<feature type="binding site" evidence="5">
    <location>
        <position position="32"/>
    </location>
    <ligand>
        <name>Mg(2+)</name>
        <dbReference type="ChEBI" id="CHEBI:18420"/>
    </ligand>
</feature>
<evidence type="ECO:0000256" key="3">
    <source>
        <dbReference type="PIRSR" id="PIRSR000915-1"/>
    </source>
</evidence>
<dbReference type="Pfam" id="PF13242">
    <property type="entry name" value="Hydrolase_like"/>
    <property type="match status" value="1"/>
</dbReference>
<evidence type="ECO:0000256" key="1">
    <source>
        <dbReference type="ARBA" id="ARBA00022801"/>
    </source>
</evidence>
<comment type="cofactor">
    <cofactor evidence="5">
        <name>Mg(2+)</name>
        <dbReference type="ChEBI" id="CHEBI:18420"/>
    </cofactor>
    <text evidence="5">Divalent metal ions. Mg(2+) is the most effective.</text>
</comment>
<feature type="active site" description="Proton donor" evidence="3">
    <location>
        <position position="32"/>
    </location>
</feature>
<dbReference type="GO" id="GO:0046872">
    <property type="term" value="F:metal ion binding"/>
    <property type="evidence" value="ECO:0007669"/>
    <property type="project" value="UniProtKB-KW"/>
</dbReference>
<dbReference type="InterPro" id="IPR006357">
    <property type="entry name" value="HAD-SF_hydro_IIA"/>
</dbReference>
<comment type="similarity">
    <text evidence="2">Belongs to the HAD-like hydrolase superfamily.</text>
</comment>
<evidence type="ECO:0000256" key="2">
    <source>
        <dbReference type="PIRNR" id="PIRNR000915"/>
    </source>
</evidence>
<dbReference type="CDD" id="cd07532">
    <property type="entry name" value="HAD_PNPase_UmpH-like"/>
    <property type="match status" value="1"/>
</dbReference>
<dbReference type="GO" id="GO:0016791">
    <property type="term" value="F:phosphatase activity"/>
    <property type="evidence" value="ECO:0007669"/>
    <property type="project" value="InterPro"/>
</dbReference>
<organism evidence="6 7">
    <name type="scientific">Drosophila suzukii</name>
    <name type="common">Spotted-wing drosophila fruit fly</name>
    <dbReference type="NCBI Taxonomy" id="28584"/>
    <lineage>
        <taxon>Eukaryota</taxon>
        <taxon>Metazoa</taxon>
        <taxon>Ecdysozoa</taxon>
        <taxon>Arthropoda</taxon>
        <taxon>Hexapoda</taxon>
        <taxon>Insecta</taxon>
        <taxon>Pterygota</taxon>
        <taxon>Neoptera</taxon>
        <taxon>Endopterygota</taxon>
        <taxon>Diptera</taxon>
        <taxon>Brachycera</taxon>
        <taxon>Muscomorpha</taxon>
        <taxon>Ephydroidea</taxon>
        <taxon>Drosophilidae</taxon>
        <taxon>Drosophila</taxon>
        <taxon>Sophophora</taxon>
    </lineage>
</organism>
<reference evidence="7" key="1">
    <citation type="submission" date="2025-08" db="UniProtKB">
        <authorList>
            <consortium name="RefSeq"/>
        </authorList>
    </citation>
    <scope>IDENTIFICATION</scope>
</reference>
<feature type="active site" description="Nucleophile" evidence="3">
    <location>
        <position position="30"/>
    </location>
</feature>
<proteinExistence type="inferred from homology"/>
<feature type="binding site" evidence="5">
    <location>
        <position position="30"/>
    </location>
    <ligand>
        <name>Mg(2+)</name>
        <dbReference type="ChEBI" id="CHEBI:18420"/>
    </ligand>
</feature>
<name>A0AB39ZDS2_DROSZ</name>
<dbReference type="RefSeq" id="XP_016933617.2">
    <property type="nucleotide sequence ID" value="XM_017078128.3"/>
</dbReference>
<feature type="binding site" evidence="4">
    <location>
        <begin position="63"/>
        <end position="65"/>
    </location>
    <ligand>
        <name>substrate</name>
    </ligand>
</feature>
<dbReference type="InterPro" id="IPR036412">
    <property type="entry name" value="HAD-like_sf"/>
</dbReference>
<dbReference type="GeneID" id="108012700"/>
<evidence type="ECO:0000313" key="7">
    <source>
        <dbReference type="RefSeq" id="XP_016933617.2"/>
    </source>
</evidence>
<dbReference type="Gene3D" id="3.40.50.1000">
    <property type="entry name" value="HAD superfamily/HAD-like"/>
    <property type="match status" value="2"/>
</dbReference>
<keyword evidence="5" id="KW-0479">Metal-binding</keyword>
<evidence type="ECO:0000256" key="4">
    <source>
        <dbReference type="PIRSR" id="PIRSR000915-2"/>
    </source>
</evidence>
<keyword evidence="6" id="KW-1185">Reference proteome</keyword>
<sequence length="307" mass="33555">MFKQTCSDLTKLPKQRVRQWLSSIESVICDADGVLWHFSKALDGSVDTFNQLNTSGRKTFIVSNNSEISRIDMAKKAKDLGFTIEEDSVLTSSYSCANFLLMKKFQKKAFVMGERGIHQELEALGVCSMKVSETLEKPIHEFVADLKLDPDVGAVLVGRDEGFNMAKLVRAGTYLLNPGIMFLGTCLDAAYPIGNNRVMVGAGATLAAMKALTGRKPLILGKPNPWIAAPLLQSGLIKPETTLMVGDTLETDIHFSANCGFQSLMVGTGVNSLKEVHKIIEEGDPKKKVLVPDTYLPSLGHLLEFLC</sequence>
<dbReference type="InterPro" id="IPR023214">
    <property type="entry name" value="HAD_sf"/>
</dbReference>
<dbReference type="PANTHER" id="PTHR19288">
    <property type="entry name" value="4-NITROPHENYLPHOSPHATASE-RELATED"/>
    <property type="match status" value="1"/>
</dbReference>
<dbReference type="Proteomes" id="UP001652628">
    <property type="component" value="Chromosome 3"/>
</dbReference>